<gene>
    <name evidence="1" type="ORF">H4R21_000559</name>
</gene>
<sequence length="437" mass="46313">MEAETLDRERLASDTPHSADAELAQEKSPAEDAPKDEPPPDSARGWLVVLGAFLLQMVVVGSTNSFGVYMQEYKLTVFPTTPASTLAWIGSLQFSTMFLFDIGAGVLLERIDPRAVVVLGSVVSGGALMAASACKTPTGLLLTQGLLFGIGASCLTLPTLSLPAQWMVRYRALATGIAVAGGSIGALWMSFATRAMIEHVGWQWSLRITGLMTLVACSAFSPLMARRVEVQRRDRIVDVSAMSNTRFLLLFAASLFKAGGYLLPYHFQPSFAVVALGKDGAWGTNMSSILNAGSIAGRLLIGFTADFIGPLNSLLVSVVVSAVAVLAMWLPCNSIGLLIASALLYGFVSGGLISLVPVVTANLFGIKRLPSILGLLYVSYAIGGLISSPVGGKLLDDYGHGTDFKWLIVYDGLLFVLAAALLFALRMSLSISIVQKL</sequence>
<accession>A0ACC1LGE9</accession>
<keyword evidence="2" id="KW-1185">Reference proteome</keyword>
<comment type="caution">
    <text evidence="1">The sequence shown here is derived from an EMBL/GenBank/DDBJ whole genome shotgun (WGS) entry which is preliminary data.</text>
</comment>
<organism evidence="1 2">
    <name type="scientific">Coemansia helicoidea</name>
    <dbReference type="NCBI Taxonomy" id="1286919"/>
    <lineage>
        <taxon>Eukaryota</taxon>
        <taxon>Fungi</taxon>
        <taxon>Fungi incertae sedis</taxon>
        <taxon>Zoopagomycota</taxon>
        <taxon>Kickxellomycotina</taxon>
        <taxon>Kickxellomycetes</taxon>
        <taxon>Kickxellales</taxon>
        <taxon>Kickxellaceae</taxon>
        <taxon>Coemansia</taxon>
    </lineage>
</organism>
<dbReference type="EMBL" id="JANBUN010000076">
    <property type="protein sequence ID" value="KAJ2807236.1"/>
    <property type="molecule type" value="Genomic_DNA"/>
</dbReference>
<dbReference type="Proteomes" id="UP001140087">
    <property type="component" value="Unassembled WGS sequence"/>
</dbReference>
<evidence type="ECO:0000313" key="1">
    <source>
        <dbReference type="EMBL" id="KAJ2807236.1"/>
    </source>
</evidence>
<protein>
    <submittedName>
        <fullName evidence="1">Uncharacterized protein</fullName>
    </submittedName>
</protein>
<proteinExistence type="predicted"/>
<reference evidence="1" key="1">
    <citation type="submission" date="2022-07" db="EMBL/GenBank/DDBJ databases">
        <title>Phylogenomic reconstructions and comparative analyses of Kickxellomycotina fungi.</title>
        <authorList>
            <person name="Reynolds N.K."/>
            <person name="Stajich J.E."/>
            <person name="Barry K."/>
            <person name="Grigoriev I.V."/>
            <person name="Crous P."/>
            <person name="Smith M.E."/>
        </authorList>
    </citation>
    <scope>NUCLEOTIDE SEQUENCE</scope>
    <source>
        <strain evidence="1">BCRC 34780</strain>
    </source>
</reference>
<evidence type="ECO:0000313" key="2">
    <source>
        <dbReference type="Proteomes" id="UP001140087"/>
    </source>
</evidence>
<name>A0ACC1LGE9_9FUNG</name>